<comment type="caution">
    <text evidence="1">The sequence shown here is derived from an EMBL/GenBank/DDBJ whole genome shotgun (WGS) entry which is preliminary data.</text>
</comment>
<evidence type="ECO:0000313" key="1">
    <source>
        <dbReference type="EMBL" id="EMD81663.1"/>
    </source>
</evidence>
<proteinExistence type="predicted"/>
<evidence type="ECO:0000313" key="2">
    <source>
        <dbReference type="Proteomes" id="UP000011717"/>
    </source>
</evidence>
<dbReference type="AlphaFoldDB" id="M2U1F0"/>
<keyword evidence="2" id="KW-1185">Reference proteome</keyword>
<reference evidence="1 2" key="1">
    <citation type="journal article" date="2013" name="Genome Announc.">
        <title>Draft Genome Sequence of Strain JLT2015T, Belonging to the Family Sphingomonadaceae of the Alphaproteobacteria.</title>
        <authorList>
            <person name="Tang K."/>
            <person name="Liu K."/>
            <person name="Li S."/>
            <person name="Jiao N."/>
        </authorList>
    </citation>
    <scope>NUCLEOTIDE SEQUENCE [LARGE SCALE GENOMIC DNA]</scope>
    <source>
        <strain evidence="1 2">JLT2015</strain>
    </source>
</reference>
<gene>
    <name evidence="1" type="ORF">C725_2947</name>
</gene>
<protein>
    <submittedName>
        <fullName evidence="1">Uncharacterized protein</fullName>
    </submittedName>
</protein>
<dbReference type="Proteomes" id="UP000011717">
    <property type="component" value="Unassembled WGS sequence"/>
</dbReference>
<name>M2U1F0_9SPHN</name>
<sequence>MESKVKDRLAGFDDRSALAAVPLRRHAVEAASENPLPQLLLGFLDYNLRV</sequence>
<dbReference type="EMBL" id="AMRV01000020">
    <property type="protein sequence ID" value="EMD81663.1"/>
    <property type="molecule type" value="Genomic_DNA"/>
</dbReference>
<organism evidence="1 2">
    <name type="scientific">Pacificimonas flava</name>
    <dbReference type="NCBI Taxonomy" id="1234595"/>
    <lineage>
        <taxon>Bacteria</taxon>
        <taxon>Pseudomonadati</taxon>
        <taxon>Pseudomonadota</taxon>
        <taxon>Alphaproteobacteria</taxon>
        <taxon>Sphingomonadales</taxon>
        <taxon>Sphingosinicellaceae</taxon>
        <taxon>Pacificimonas</taxon>
    </lineage>
</organism>
<dbReference type="RefSeq" id="WP_008603910.1">
    <property type="nucleotide sequence ID" value="NZ_AMRV01000020.1"/>
</dbReference>
<accession>M2U1F0</accession>